<dbReference type="PROSITE" id="PS51782">
    <property type="entry name" value="LYSM"/>
    <property type="match status" value="1"/>
</dbReference>
<reference evidence="10 11" key="1">
    <citation type="submission" date="2020-06" db="EMBL/GenBank/DDBJ databases">
        <title>Transcriptomic and genomic resources for Thalictrum thalictroides and T. hernandezii: Facilitating candidate gene discovery in an emerging model plant lineage.</title>
        <authorList>
            <person name="Arias T."/>
            <person name="Riano-Pachon D.M."/>
            <person name="Di Stilio V.S."/>
        </authorList>
    </citation>
    <scope>NUCLEOTIDE SEQUENCE [LARGE SCALE GENOMIC DNA]</scope>
    <source>
        <strain evidence="11">cv. WT478/WT964</strain>
        <tissue evidence="10">Leaves</tissue>
    </source>
</reference>
<keyword evidence="7" id="KW-1015">Disulfide bond</keyword>
<dbReference type="PANTHER" id="PTHR46204:SF8">
    <property type="entry name" value="PROTEIN KINASE DOMAIN-CONTAINING PROTEIN"/>
    <property type="match status" value="1"/>
</dbReference>
<dbReference type="InterPro" id="IPR018392">
    <property type="entry name" value="LysM"/>
</dbReference>
<dbReference type="InterPro" id="IPR036779">
    <property type="entry name" value="LysM_dom_sf"/>
</dbReference>
<gene>
    <name evidence="10" type="ORF">FRX31_017049</name>
</gene>
<evidence type="ECO:0000256" key="7">
    <source>
        <dbReference type="ARBA" id="ARBA00023157"/>
    </source>
</evidence>
<feature type="domain" description="LysM" evidence="9">
    <location>
        <begin position="156"/>
        <end position="202"/>
    </location>
</feature>
<evidence type="ECO:0000256" key="6">
    <source>
        <dbReference type="ARBA" id="ARBA00023136"/>
    </source>
</evidence>
<keyword evidence="6" id="KW-0472">Membrane</keyword>
<sequence>MALLNHIIVLFSLLATLFFTKTLSQLSVIIPFTCIEKIPTPICSSYLYHSSEGFTAEQIASYYSVNTSQIKPIKYNTRQDYLVSVPCGCIDVNGTVANFYDTSYTVQKGDTLANVTTLIYNGQAFDVQYDQQIVVGQIIPIHLVCGCLQSDSQVVVTYTVQVGDTLSGIAASLASTVNGIENLNKQLISNPSFLDVGWVLFVPMNTTGSRGF</sequence>
<keyword evidence="5" id="KW-1133">Transmembrane helix</keyword>
<dbReference type="SUPFAM" id="SSF54106">
    <property type="entry name" value="LysM domain"/>
    <property type="match status" value="1"/>
</dbReference>
<evidence type="ECO:0000256" key="8">
    <source>
        <dbReference type="SAM" id="SignalP"/>
    </source>
</evidence>
<dbReference type="CDD" id="cd00118">
    <property type="entry name" value="LysM"/>
    <property type="match status" value="1"/>
</dbReference>
<evidence type="ECO:0000256" key="1">
    <source>
        <dbReference type="ARBA" id="ARBA00004162"/>
    </source>
</evidence>
<dbReference type="GO" id="GO:0005886">
    <property type="term" value="C:plasma membrane"/>
    <property type="evidence" value="ECO:0007669"/>
    <property type="project" value="UniProtKB-SubCell"/>
</dbReference>
<dbReference type="Pfam" id="PF01476">
    <property type="entry name" value="LysM"/>
    <property type="match status" value="1"/>
</dbReference>
<dbReference type="PANTHER" id="PTHR46204">
    <property type="entry name" value="CHITIN ELICITOR RECEPTOR KINASE 1-RELATED"/>
    <property type="match status" value="1"/>
</dbReference>
<feature type="signal peptide" evidence="8">
    <location>
        <begin position="1"/>
        <end position="24"/>
    </location>
</feature>
<dbReference type="SMART" id="SM00257">
    <property type="entry name" value="LysM"/>
    <property type="match status" value="1"/>
</dbReference>
<comment type="subcellular location">
    <subcellularLocation>
        <location evidence="1">Cell membrane</location>
        <topology evidence="1">Single-pass membrane protein</topology>
    </subcellularLocation>
</comment>
<feature type="chain" id="PRO_5029471524" description="LysM domain-containing protein" evidence="8">
    <location>
        <begin position="25"/>
        <end position="212"/>
    </location>
</feature>
<keyword evidence="3" id="KW-0812">Transmembrane</keyword>
<evidence type="ECO:0000313" key="10">
    <source>
        <dbReference type="EMBL" id="KAF5193366.1"/>
    </source>
</evidence>
<proteinExistence type="predicted"/>
<evidence type="ECO:0000256" key="4">
    <source>
        <dbReference type="ARBA" id="ARBA00022729"/>
    </source>
</evidence>
<dbReference type="OrthoDB" id="4062651at2759"/>
<dbReference type="InterPro" id="IPR044812">
    <property type="entry name" value="CERK1/LYK3-like"/>
</dbReference>
<dbReference type="GO" id="GO:0019199">
    <property type="term" value="F:transmembrane receptor protein kinase activity"/>
    <property type="evidence" value="ECO:0007669"/>
    <property type="project" value="InterPro"/>
</dbReference>
<organism evidence="10 11">
    <name type="scientific">Thalictrum thalictroides</name>
    <name type="common">Rue-anemone</name>
    <name type="synonym">Anemone thalictroides</name>
    <dbReference type="NCBI Taxonomy" id="46969"/>
    <lineage>
        <taxon>Eukaryota</taxon>
        <taxon>Viridiplantae</taxon>
        <taxon>Streptophyta</taxon>
        <taxon>Embryophyta</taxon>
        <taxon>Tracheophyta</taxon>
        <taxon>Spermatophyta</taxon>
        <taxon>Magnoliopsida</taxon>
        <taxon>Ranunculales</taxon>
        <taxon>Ranunculaceae</taxon>
        <taxon>Thalictroideae</taxon>
        <taxon>Thalictrum</taxon>
    </lineage>
</organism>
<name>A0A7J6W7H9_THATH</name>
<dbReference type="Gene3D" id="3.10.350.10">
    <property type="entry name" value="LysM domain"/>
    <property type="match status" value="1"/>
</dbReference>
<dbReference type="EMBL" id="JABWDY010020139">
    <property type="protein sequence ID" value="KAF5193366.1"/>
    <property type="molecule type" value="Genomic_DNA"/>
</dbReference>
<keyword evidence="2" id="KW-1003">Cell membrane</keyword>
<evidence type="ECO:0000259" key="9">
    <source>
        <dbReference type="PROSITE" id="PS51782"/>
    </source>
</evidence>
<evidence type="ECO:0000313" key="11">
    <source>
        <dbReference type="Proteomes" id="UP000554482"/>
    </source>
</evidence>
<accession>A0A7J6W7H9</accession>
<dbReference type="Proteomes" id="UP000554482">
    <property type="component" value="Unassembled WGS sequence"/>
</dbReference>
<evidence type="ECO:0000256" key="5">
    <source>
        <dbReference type="ARBA" id="ARBA00022989"/>
    </source>
</evidence>
<keyword evidence="4 8" id="KW-0732">Signal</keyword>
<keyword evidence="11" id="KW-1185">Reference proteome</keyword>
<evidence type="ECO:0000256" key="3">
    <source>
        <dbReference type="ARBA" id="ARBA00022692"/>
    </source>
</evidence>
<evidence type="ECO:0000256" key="2">
    <source>
        <dbReference type="ARBA" id="ARBA00022475"/>
    </source>
</evidence>
<comment type="caution">
    <text evidence="10">The sequence shown here is derived from an EMBL/GenBank/DDBJ whole genome shotgun (WGS) entry which is preliminary data.</text>
</comment>
<dbReference type="AlphaFoldDB" id="A0A7J6W7H9"/>
<protein>
    <recommendedName>
        <fullName evidence="9">LysM domain-containing protein</fullName>
    </recommendedName>
</protein>
<dbReference type="GO" id="GO:0045087">
    <property type="term" value="P:innate immune response"/>
    <property type="evidence" value="ECO:0007669"/>
    <property type="project" value="InterPro"/>
</dbReference>